<protein>
    <recommendedName>
        <fullName evidence="3">DUF4333 domain-containing protein</fullName>
    </recommendedName>
</protein>
<keyword evidence="2" id="KW-1133">Transmembrane helix</keyword>
<accession>A0A840F504</accession>
<evidence type="ECO:0000313" key="5">
    <source>
        <dbReference type="Proteomes" id="UP000551501"/>
    </source>
</evidence>
<dbReference type="RefSeq" id="WP_183371539.1">
    <property type="nucleotide sequence ID" value="NZ_BAABHL010000041.1"/>
</dbReference>
<feature type="domain" description="DUF4333" evidence="3">
    <location>
        <begin position="268"/>
        <end position="348"/>
    </location>
</feature>
<reference evidence="4 5" key="1">
    <citation type="submission" date="2020-08" db="EMBL/GenBank/DDBJ databases">
        <title>Sequencing the genomes of 1000 actinobacteria strains.</title>
        <authorList>
            <person name="Klenk H.-P."/>
        </authorList>
    </citation>
    <scope>NUCLEOTIDE SEQUENCE [LARGE SCALE GENOMIC DNA]</scope>
    <source>
        <strain evidence="4 5">DSM 45298</strain>
    </source>
</reference>
<feature type="compositionally biased region" description="Polar residues" evidence="1">
    <location>
        <begin position="178"/>
        <end position="192"/>
    </location>
</feature>
<feature type="transmembrane region" description="Helical" evidence="2">
    <location>
        <begin position="253"/>
        <end position="275"/>
    </location>
</feature>
<keyword evidence="2" id="KW-0472">Membrane</keyword>
<evidence type="ECO:0000259" key="3">
    <source>
        <dbReference type="Pfam" id="PF14230"/>
    </source>
</evidence>
<name>A0A840F504_9ACTN</name>
<feature type="region of interest" description="Disordered" evidence="1">
    <location>
        <begin position="1"/>
        <end position="248"/>
    </location>
</feature>
<feature type="compositionally biased region" description="Low complexity" evidence="1">
    <location>
        <begin position="209"/>
        <end position="230"/>
    </location>
</feature>
<gene>
    <name evidence="4" type="ORF">BKA16_003121</name>
</gene>
<organism evidence="4 5">
    <name type="scientific">Gordonia humi</name>
    <dbReference type="NCBI Taxonomy" id="686429"/>
    <lineage>
        <taxon>Bacteria</taxon>
        <taxon>Bacillati</taxon>
        <taxon>Actinomycetota</taxon>
        <taxon>Actinomycetes</taxon>
        <taxon>Mycobacteriales</taxon>
        <taxon>Gordoniaceae</taxon>
        <taxon>Gordonia</taxon>
    </lineage>
</organism>
<comment type="caution">
    <text evidence="4">The sequence shown here is derived from an EMBL/GenBank/DDBJ whole genome shotgun (WGS) entry which is preliminary data.</text>
</comment>
<evidence type="ECO:0000256" key="1">
    <source>
        <dbReference type="SAM" id="MobiDB-lite"/>
    </source>
</evidence>
<keyword evidence="2" id="KW-0812">Transmembrane</keyword>
<dbReference type="PRINTS" id="PR01217">
    <property type="entry name" value="PRICHEXTENSN"/>
</dbReference>
<dbReference type="InterPro" id="IPR025637">
    <property type="entry name" value="DUF4333"/>
</dbReference>
<dbReference type="Proteomes" id="UP000551501">
    <property type="component" value="Unassembled WGS sequence"/>
</dbReference>
<dbReference type="AlphaFoldDB" id="A0A840F504"/>
<feature type="compositionally biased region" description="Low complexity" evidence="1">
    <location>
        <begin position="153"/>
        <end position="176"/>
    </location>
</feature>
<dbReference type="Pfam" id="PF14230">
    <property type="entry name" value="DUF4333"/>
    <property type="match status" value="1"/>
</dbReference>
<proteinExistence type="predicted"/>
<evidence type="ECO:0000256" key="2">
    <source>
        <dbReference type="SAM" id="Phobius"/>
    </source>
</evidence>
<keyword evidence="5" id="KW-1185">Reference proteome</keyword>
<sequence>MTTGNEPTEPGAPVPDDDKTSIVERPDVPVSDAPTVGDDADATTISQLPATPAPQPDASTTAPNPGDGQAAYEQTAFAPGPQQPSVGGTAPYTQAGVPSEPTTPQPTPEYGQQAPQYGQPPAYGQQAPQYGQNPQPGVAPQYGAPGQPPQSGQPPQYGQPGPYGQAPQYGAPAYGPTGQPQFDPNQGQQSAPGQYGAPAYPQAGQPGRQPYGAPAYGQQAPQAGQQPFAADPTLNPYAPTADGASSSGGKGKLIAIIGGVVVLIAAIVLITAFVWPNWAKGGLNQSAVEQGVQKILTSPDPDGYGLKDVKNVSCPGGQKVEQGTTFTCSVTVNGDNKHVTVTVKDGDGTYEVSRPTN</sequence>
<evidence type="ECO:0000313" key="4">
    <source>
        <dbReference type="EMBL" id="MBB4136569.1"/>
    </source>
</evidence>
<dbReference type="EMBL" id="JACIFP010000001">
    <property type="protein sequence ID" value="MBB4136569.1"/>
    <property type="molecule type" value="Genomic_DNA"/>
</dbReference>
<feature type="compositionally biased region" description="Low complexity" evidence="1">
    <location>
        <begin position="108"/>
        <end position="145"/>
    </location>
</feature>
<feature type="compositionally biased region" description="Basic and acidic residues" evidence="1">
    <location>
        <begin position="16"/>
        <end position="27"/>
    </location>
</feature>